<dbReference type="Gene3D" id="2.60.40.2610">
    <property type="entry name" value="Outer membrane usher protein FimD, plug domain"/>
    <property type="match status" value="1"/>
</dbReference>
<dbReference type="GO" id="GO:0015473">
    <property type="term" value="F:fimbrial usher porin activity"/>
    <property type="evidence" value="ECO:0007669"/>
    <property type="project" value="InterPro"/>
</dbReference>
<dbReference type="GO" id="GO:0009297">
    <property type="term" value="P:pilus assembly"/>
    <property type="evidence" value="ECO:0007669"/>
    <property type="project" value="InterPro"/>
</dbReference>
<evidence type="ECO:0000256" key="9">
    <source>
        <dbReference type="ARBA" id="ARBA00023237"/>
    </source>
</evidence>
<keyword evidence="3" id="KW-0813">Transport</keyword>
<dbReference type="Pfam" id="PF13954">
    <property type="entry name" value="PapC_N"/>
    <property type="match status" value="1"/>
</dbReference>
<dbReference type="Pfam" id="PF13953">
    <property type="entry name" value="PapC_C"/>
    <property type="match status" value="1"/>
</dbReference>
<keyword evidence="9" id="KW-0998">Cell outer membrane</keyword>
<dbReference type="InterPro" id="IPR042186">
    <property type="entry name" value="FimD_plug_dom"/>
</dbReference>
<protein>
    <submittedName>
        <fullName evidence="12">Fimbrial outer membrane usher protein</fullName>
    </submittedName>
</protein>
<dbReference type="RefSeq" id="WP_036939840.1">
    <property type="nucleotide sequence ID" value="NZ_CABMNT010000006.1"/>
</dbReference>
<dbReference type="FunFam" id="2.60.40.3110:FF:000001">
    <property type="entry name" value="Putative fimbrial outer membrane usher"/>
    <property type="match status" value="1"/>
</dbReference>
<feature type="domain" description="PapC-like C-terminal" evidence="10">
    <location>
        <begin position="763"/>
        <end position="824"/>
    </location>
</feature>
<proteinExistence type="inferred from homology"/>
<reference evidence="12 13" key="1">
    <citation type="submission" date="2018-06" db="EMBL/GenBank/DDBJ databases">
        <authorList>
            <consortium name="Pathogen Informatics"/>
            <person name="Doyle S."/>
        </authorList>
    </citation>
    <scope>NUCLEOTIDE SEQUENCE [LARGE SCALE GENOMIC DNA]</scope>
    <source>
        <strain evidence="12 13">NCTC10376</strain>
    </source>
</reference>
<evidence type="ECO:0000256" key="2">
    <source>
        <dbReference type="ARBA" id="ARBA00008064"/>
    </source>
</evidence>
<evidence type="ECO:0000259" key="10">
    <source>
        <dbReference type="Pfam" id="PF13953"/>
    </source>
</evidence>
<dbReference type="GO" id="GO:0009279">
    <property type="term" value="C:cell outer membrane"/>
    <property type="evidence" value="ECO:0007669"/>
    <property type="project" value="UniProtKB-SubCell"/>
</dbReference>
<dbReference type="Gene3D" id="2.60.40.3110">
    <property type="match status" value="1"/>
</dbReference>
<gene>
    <name evidence="12" type="primary">fimD_3</name>
    <name evidence="12" type="ORF">NCTC10376_01600</name>
</gene>
<evidence type="ECO:0000256" key="5">
    <source>
        <dbReference type="ARBA" id="ARBA00022558"/>
    </source>
</evidence>
<comment type="subcellular location">
    <subcellularLocation>
        <location evidence="1">Cell outer membrane</location>
        <topology evidence="1">Multi-pass membrane protein</topology>
    </subcellularLocation>
</comment>
<dbReference type="Gene3D" id="3.10.20.410">
    <property type="match status" value="1"/>
</dbReference>
<comment type="similarity">
    <text evidence="2">Belongs to the fimbrial export usher family.</text>
</comment>
<dbReference type="InterPro" id="IPR037224">
    <property type="entry name" value="PapC_N_sf"/>
</dbReference>
<organism evidence="12 13">
    <name type="scientific">Proteus vulgaris</name>
    <dbReference type="NCBI Taxonomy" id="585"/>
    <lineage>
        <taxon>Bacteria</taxon>
        <taxon>Pseudomonadati</taxon>
        <taxon>Pseudomonadota</taxon>
        <taxon>Gammaproteobacteria</taxon>
        <taxon>Enterobacterales</taxon>
        <taxon>Morganellaceae</taxon>
        <taxon>Proteus</taxon>
    </lineage>
</organism>
<accession>A0A379F812</accession>
<evidence type="ECO:0000256" key="3">
    <source>
        <dbReference type="ARBA" id="ARBA00022448"/>
    </source>
</evidence>
<dbReference type="InterPro" id="IPR025949">
    <property type="entry name" value="PapC-like_C"/>
</dbReference>
<dbReference type="InterPro" id="IPR025885">
    <property type="entry name" value="PapC_N"/>
</dbReference>
<dbReference type="SUPFAM" id="SSF141729">
    <property type="entry name" value="FimD N-terminal domain-like"/>
    <property type="match status" value="1"/>
</dbReference>
<dbReference type="InterPro" id="IPR000015">
    <property type="entry name" value="Fimb_usher"/>
</dbReference>
<keyword evidence="4" id="KW-1134">Transmembrane beta strand</keyword>
<dbReference type="Gene3D" id="2.60.40.2070">
    <property type="match status" value="1"/>
</dbReference>
<name>A0A379F812_PROVU</name>
<keyword evidence="6" id="KW-0812">Transmembrane</keyword>
<dbReference type="InterPro" id="IPR043142">
    <property type="entry name" value="PapC-like_C_sf"/>
</dbReference>
<feature type="domain" description="PapC N-terminal" evidence="11">
    <location>
        <begin position="45"/>
        <end position="194"/>
    </location>
</feature>
<evidence type="ECO:0000256" key="1">
    <source>
        <dbReference type="ARBA" id="ARBA00004571"/>
    </source>
</evidence>
<evidence type="ECO:0000256" key="7">
    <source>
        <dbReference type="ARBA" id="ARBA00022729"/>
    </source>
</evidence>
<keyword evidence="7" id="KW-0732">Signal</keyword>
<dbReference type="GeneID" id="93395905"/>
<evidence type="ECO:0000256" key="6">
    <source>
        <dbReference type="ARBA" id="ARBA00022692"/>
    </source>
</evidence>
<keyword evidence="5" id="KW-1029">Fimbrium biogenesis</keyword>
<sequence>MTLSIIALSTKRLFVFSTNNLNRHGLLTMAIATILYPYQVTAEEQFNPDALNLGIENQVADINSLDYFSYAGGQLPGVYSVDIYLNNKLIDNRQVRFIFNEEKKTLTPEITKQDLLNWGVKESVIPPSNQQIKNETITDIARVIPNATYQYDFSRARLSFSIPQIALYNYGQGYIPPTQWNDGINAAFVNYTYRQNKYWYHDQHNSDSLFLGLRSGVNVGAWRLRNHSNYNKNSDNSSQWKSLQTYVERDIRSLKSRLTLGETASDNDVLESIPYRGIKLASDESMLPQSQRGFAPVVRGIAQSNAVVTVRQNNSVIYQTSVPPGEFAISDLYPTSYSGDLQVTIEEADGTTRTFSQPFSAVPMMQRAGSLKYSVDIGKYHADTAARKPNFFQTSAIYGLPYNLSIYGGTLISADYQAYALGTGVNLGYLGAVSADITHAKTTLINDDEVQGQSYRIQYSKYLPDTQTGFSLASYRYSTKNYYDFSAANERFSHLYRKKKQFQLSVSQSLGDIGYLSLNGYQQYYWYQDRVDRNVNLSFNSNYRALSYSVSYAYNKRQESGLTDQILSINLSLPFNFTQNNNWLSYRYNTSRQGDSISSVSVSGTQLEDNNLQYDVSQNYNHTRQEYSGSVNGNYSASGGEVNAGYSYDKRYQSMNWGVNGALLIHQGGITPSRTIYDSAILIKAEDVGNLKVSSAQSLYTNNQGYAVIPNVSRYERNKVTVDPASLTGNNDVELTSTTVIPTKGAIVLADFKARKGARVLANLHYNGTPLPFGTQVEIYQHGQVLSSGIVANDGEVFLNGVPEQSQLRAKWGNSAVEQCKTSLNADLSLEKIQFLQLDCR</sequence>
<dbReference type="AlphaFoldDB" id="A0A379F812"/>
<evidence type="ECO:0000259" key="11">
    <source>
        <dbReference type="Pfam" id="PF13954"/>
    </source>
</evidence>
<dbReference type="Proteomes" id="UP000254331">
    <property type="component" value="Unassembled WGS sequence"/>
</dbReference>
<evidence type="ECO:0000256" key="4">
    <source>
        <dbReference type="ARBA" id="ARBA00022452"/>
    </source>
</evidence>
<evidence type="ECO:0000313" key="13">
    <source>
        <dbReference type="Proteomes" id="UP000254331"/>
    </source>
</evidence>
<dbReference type="EMBL" id="UGTW01000001">
    <property type="protein sequence ID" value="SUC15740.1"/>
    <property type="molecule type" value="Genomic_DNA"/>
</dbReference>
<evidence type="ECO:0000313" key="12">
    <source>
        <dbReference type="EMBL" id="SUC15740.1"/>
    </source>
</evidence>
<dbReference type="PANTHER" id="PTHR30451:SF21">
    <property type="entry name" value="FIMBRIAL USHER DOMAIN-CONTAINING PROTEIN YDET-RELATED"/>
    <property type="match status" value="1"/>
</dbReference>
<keyword evidence="8" id="KW-0472">Membrane</keyword>
<dbReference type="Pfam" id="PF00577">
    <property type="entry name" value="Usher"/>
    <property type="match status" value="1"/>
</dbReference>
<dbReference type="PANTHER" id="PTHR30451">
    <property type="entry name" value="OUTER MEMBRANE USHER PROTEIN"/>
    <property type="match status" value="1"/>
</dbReference>
<evidence type="ECO:0000256" key="8">
    <source>
        <dbReference type="ARBA" id="ARBA00023136"/>
    </source>
</evidence>
<dbReference type="OrthoDB" id="6554712at2"/>